<dbReference type="InterPro" id="IPR037069">
    <property type="entry name" value="AcylCoA_DH/ox_N_sf"/>
</dbReference>
<dbReference type="FunFam" id="2.40.110.10:FF:000001">
    <property type="entry name" value="Acyl-CoA dehydrogenase, mitochondrial"/>
    <property type="match status" value="1"/>
</dbReference>
<evidence type="ECO:0000259" key="10">
    <source>
        <dbReference type="Pfam" id="PF02770"/>
    </source>
</evidence>
<proteinExistence type="inferred from homology"/>
<dbReference type="SUPFAM" id="SSF47203">
    <property type="entry name" value="Acyl-CoA dehydrogenase C-terminal domain-like"/>
    <property type="match status" value="1"/>
</dbReference>
<evidence type="ECO:0000259" key="11">
    <source>
        <dbReference type="Pfam" id="PF02771"/>
    </source>
</evidence>
<dbReference type="InterPro" id="IPR009075">
    <property type="entry name" value="AcylCo_DH/oxidase_C"/>
</dbReference>
<dbReference type="InterPro" id="IPR009100">
    <property type="entry name" value="AcylCoA_DH/oxidase_NM_dom_sf"/>
</dbReference>
<name>A0A916YL74_9BACT</name>
<dbReference type="PROSITE" id="PS00073">
    <property type="entry name" value="ACYL_COA_DH_2"/>
    <property type="match status" value="1"/>
</dbReference>
<dbReference type="GO" id="GO:0003995">
    <property type="term" value="F:acyl-CoA dehydrogenase activity"/>
    <property type="evidence" value="ECO:0007669"/>
    <property type="project" value="InterPro"/>
</dbReference>
<dbReference type="Proteomes" id="UP000609064">
    <property type="component" value="Unassembled WGS sequence"/>
</dbReference>
<dbReference type="EMBL" id="BMKK01000002">
    <property type="protein sequence ID" value="GGD50628.1"/>
    <property type="molecule type" value="Genomic_DNA"/>
</dbReference>
<dbReference type="AlphaFoldDB" id="A0A916YL74"/>
<dbReference type="FunFam" id="1.10.540.10:FF:000002">
    <property type="entry name" value="Acyl-CoA dehydrogenase FadE19"/>
    <property type="match status" value="1"/>
</dbReference>
<dbReference type="Pfam" id="PF02770">
    <property type="entry name" value="Acyl-CoA_dh_M"/>
    <property type="match status" value="1"/>
</dbReference>
<evidence type="ECO:0000256" key="8">
    <source>
        <dbReference type="RuleBase" id="RU362125"/>
    </source>
</evidence>
<keyword evidence="4 8" id="KW-0274">FAD</keyword>
<evidence type="ECO:0000256" key="3">
    <source>
        <dbReference type="ARBA" id="ARBA00022630"/>
    </source>
</evidence>
<reference evidence="12" key="2">
    <citation type="submission" date="2020-09" db="EMBL/GenBank/DDBJ databases">
        <authorList>
            <person name="Sun Q."/>
            <person name="Zhou Y."/>
        </authorList>
    </citation>
    <scope>NUCLEOTIDE SEQUENCE</scope>
    <source>
        <strain evidence="12">CGMCC 1.15958</strain>
    </source>
</reference>
<dbReference type="Gene3D" id="1.10.540.10">
    <property type="entry name" value="Acyl-CoA dehydrogenase/oxidase, N-terminal domain"/>
    <property type="match status" value="1"/>
</dbReference>
<keyword evidence="5 8" id="KW-0560">Oxidoreductase</keyword>
<dbReference type="InterPro" id="IPR006089">
    <property type="entry name" value="Acyl-CoA_DH_CS"/>
</dbReference>
<dbReference type="PANTHER" id="PTHR43884:SF12">
    <property type="entry name" value="ISOVALERYL-COA DEHYDROGENASE, MITOCHONDRIAL-RELATED"/>
    <property type="match status" value="1"/>
</dbReference>
<accession>A0A916YL74</accession>
<dbReference type="InterPro" id="IPR046373">
    <property type="entry name" value="Acyl-CoA_Oxase/DH_mid-dom_sf"/>
</dbReference>
<dbReference type="Gene3D" id="1.20.140.10">
    <property type="entry name" value="Butyryl-CoA Dehydrogenase, subunit A, domain 3"/>
    <property type="match status" value="1"/>
</dbReference>
<evidence type="ECO:0000313" key="13">
    <source>
        <dbReference type="Proteomes" id="UP000609064"/>
    </source>
</evidence>
<dbReference type="SUPFAM" id="SSF56645">
    <property type="entry name" value="Acyl-CoA dehydrogenase NM domain-like"/>
    <property type="match status" value="1"/>
</dbReference>
<comment type="caution">
    <text evidence="12">The sequence shown here is derived from an EMBL/GenBank/DDBJ whole genome shotgun (WGS) entry which is preliminary data.</text>
</comment>
<keyword evidence="3 8" id="KW-0285">Flavoprotein</keyword>
<evidence type="ECO:0000256" key="6">
    <source>
        <dbReference type="ARBA" id="ARBA00066362"/>
    </source>
</evidence>
<evidence type="ECO:0000256" key="5">
    <source>
        <dbReference type="ARBA" id="ARBA00023002"/>
    </source>
</evidence>
<comment type="cofactor">
    <cofactor evidence="1 8">
        <name>FAD</name>
        <dbReference type="ChEBI" id="CHEBI:57692"/>
    </cofactor>
</comment>
<evidence type="ECO:0000256" key="4">
    <source>
        <dbReference type="ARBA" id="ARBA00022827"/>
    </source>
</evidence>
<evidence type="ECO:0000313" key="12">
    <source>
        <dbReference type="EMBL" id="GGD50628.1"/>
    </source>
</evidence>
<dbReference type="PANTHER" id="PTHR43884">
    <property type="entry name" value="ACYL-COA DEHYDROGENASE"/>
    <property type="match status" value="1"/>
</dbReference>
<dbReference type="GO" id="GO:0050660">
    <property type="term" value="F:flavin adenine dinucleotide binding"/>
    <property type="evidence" value="ECO:0007669"/>
    <property type="project" value="InterPro"/>
</dbReference>
<dbReference type="FunFam" id="1.20.140.10:FF:000004">
    <property type="entry name" value="Acyl-CoA dehydrogenase FadE25"/>
    <property type="match status" value="1"/>
</dbReference>
<sequence length="399" mass="43520">MISFATNLSTNLKFNMTHVEFEIDEQLEMIRQSAKDFAENYIRPHLMDWDEAQIFPVELFHKMGEYGFMGILVPEMYGGSGLGYQEYITILDEISKVCGSIGLSVAAHNSLCTNHILTFGNEEQKQKYLPKLASGEWIGAWGLTETGTGSDAGGMSTTAVEDGDYFVLNGSKNFITHAISSEVAVVIVRTGAKGDSHGMTALIIEKGTPGFTAGKKENKLGMRASETACLFFDNCRVHKENVLGHIGDGFVQSLKILDGGRISIAALSLGIAHGAYEAALKYAQEREQFGKAIIHFQGISFKLAEMATKIEAAELLTRNAGTLKNQGKKMTKEGAMAKLFASETAVEVATEGIQIHGGYGYTKDFPAEKFYRDAKLCTIGEGTSEIQKLVISREIVKHP</sequence>
<dbReference type="InterPro" id="IPR006091">
    <property type="entry name" value="Acyl-CoA_Oxase/DH_mid-dom"/>
</dbReference>
<feature type="domain" description="Acyl-CoA dehydrogenase/oxidase N-terminal" evidence="11">
    <location>
        <begin position="25"/>
        <end position="136"/>
    </location>
</feature>
<organism evidence="12 13">
    <name type="scientific">Emticicia aquatilis</name>
    <dbReference type="NCBI Taxonomy" id="1537369"/>
    <lineage>
        <taxon>Bacteria</taxon>
        <taxon>Pseudomonadati</taxon>
        <taxon>Bacteroidota</taxon>
        <taxon>Cytophagia</taxon>
        <taxon>Cytophagales</taxon>
        <taxon>Leadbetterellaceae</taxon>
        <taxon>Emticicia</taxon>
    </lineage>
</organism>
<dbReference type="InterPro" id="IPR013786">
    <property type="entry name" value="AcylCoA_DH/ox_N"/>
</dbReference>
<dbReference type="EC" id="1.3.8.10" evidence="6"/>
<keyword evidence="13" id="KW-1185">Reference proteome</keyword>
<evidence type="ECO:0000256" key="1">
    <source>
        <dbReference type="ARBA" id="ARBA00001974"/>
    </source>
</evidence>
<protein>
    <recommendedName>
        <fullName evidence="7">Cyclohex-1-ene-1-carbonyl-CoA dehydrogenase</fullName>
        <ecNumber evidence="6">1.3.8.10</ecNumber>
    </recommendedName>
</protein>
<feature type="domain" description="Acyl-CoA oxidase/dehydrogenase middle" evidence="10">
    <location>
        <begin position="141"/>
        <end position="235"/>
    </location>
</feature>
<dbReference type="Pfam" id="PF02771">
    <property type="entry name" value="Acyl-CoA_dh_N"/>
    <property type="match status" value="1"/>
</dbReference>
<dbReference type="InterPro" id="IPR036250">
    <property type="entry name" value="AcylCo_DH-like_C"/>
</dbReference>
<evidence type="ECO:0000256" key="2">
    <source>
        <dbReference type="ARBA" id="ARBA00009347"/>
    </source>
</evidence>
<reference evidence="12" key="1">
    <citation type="journal article" date="2014" name="Int. J. Syst. Evol. Microbiol.">
        <title>Complete genome sequence of Corynebacterium casei LMG S-19264T (=DSM 44701T), isolated from a smear-ripened cheese.</title>
        <authorList>
            <consortium name="US DOE Joint Genome Institute (JGI-PGF)"/>
            <person name="Walter F."/>
            <person name="Albersmeier A."/>
            <person name="Kalinowski J."/>
            <person name="Ruckert C."/>
        </authorList>
    </citation>
    <scope>NUCLEOTIDE SEQUENCE</scope>
    <source>
        <strain evidence="12">CGMCC 1.15958</strain>
    </source>
</reference>
<dbReference type="Pfam" id="PF00441">
    <property type="entry name" value="Acyl-CoA_dh_1"/>
    <property type="match status" value="1"/>
</dbReference>
<comment type="similarity">
    <text evidence="2 8">Belongs to the acyl-CoA dehydrogenase family.</text>
</comment>
<feature type="domain" description="Acyl-CoA dehydrogenase/oxidase C-terminal" evidence="9">
    <location>
        <begin position="247"/>
        <end position="395"/>
    </location>
</feature>
<dbReference type="PIRSF" id="PIRSF016578">
    <property type="entry name" value="HsaA"/>
    <property type="match status" value="1"/>
</dbReference>
<dbReference type="Gene3D" id="2.40.110.10">
    <property type="entry name" value="Butyryl-CoA Dehydrogenase, subunit A, domain 2"/>
    <property type="match status" value="1"/>
</dbReference>
<evidence type="ECO:0000259" key="9">
    <source>
        <dbReference type="Pfam" id="PF00441"/>
    </source>
</evidence>
<gene>
    <name evidence="12" type="ORF">GCM10011514_13600</name>
</gene>
<evidence type="ECO:0000256" key="7">
    <source>
        <dbReference type="ARBA" id="ARBA00072305"/>
    </source>
</evidence>